<accession>A0ABW9QQE8</accession>
<proteinExistence type="predicted"/>
<organism evidence="2 3">
    <name type="scientific">Acidiferrimicrobium australe</name>
    <dbReference type="NCBI Taxonomy" id="2664430"/>
    <lineage>
        <taxon>Bacteria</taxon>
        <taxon>Bacillati</taxon>
        <taxon>Actinomycetota</taxon>
        <taxon>Acidimicrobiia</taxon>
        <taxon>Acidimicrobiales</taxon>
        <taxon>Acidimicrobiaceae</taxon>
        <taxon>Acidiferrimicrobium</taxon>
    </lineage>
</organism>
<evidence type="ECO:0000256" key="1">
    <source>
        <dbReference type="SAM" id="MobiDB-lite"/>
    </source>
</evidence>
<comment type="caution">
    <text evidence="2">The sequence shown here is derived from an EMBL/GenBank/DDBJ whole genome shotgun (WGS) entry which is preliminary data.</text>
</comment>
<evidence type="ECO:0008006" key="4">
    <source>
        <dbReference type="Google" id="ProtNLM"/>
    </source>
</evidence>
<dbReference type="Proteomes" id="UP000437736">
    <property type="component" value="Unassembled WGS sequence"/>
</dbReference>
<gene>
    <name evidence="2" type="ORF">GHK86_04855</name>
</gene>
<dbReference type="InterPro" id="IPR003615">
    <property type="entry name" value="HNH_nuc"/>
</dbReference>
<evidence type="ECO:0000313" key="2">
    <source>
        <dbReference type="EMBL" id="MST32055.1"/>
    </source>
</evidence>
<reference evidence="2 3" key="1">
    <citation type="submission" date="2019-11" db="EMBL/GenBank/DDBJ databases">
        <title>Acidiferrimicrobium australis gen. nov., sp. nov., an acidophilic and obligately heterotrophic, member of the Actinobacteria that catalyses dissimilatory oxido- reduction of iron isolated from metal-rich acidic water in Chile.</title>
        <authorList>
            <person name="Gonzalez D."/>
            <person name="Huber K."/>
            <person name="Hedrich S."/>
            <person name="Rojas-Villalobos C."/>
            <person name="Quatrini R."/>
            <person name="Dinamarca M.A."/>
            <person name="Schwarz A."/>
            <person name="Canales C."/>
            <person name="Nancucheo I."/>
        </authorList>
    </citation>
    <scope>NUCLEOTIDE SEQUENCE [LARGE SCALE GENOMIC DNA]</scope>
    <source>
        <strain evidence="2 3">USS-CCA1</strain>
    </source>
</reference>
<sequence length="129" mass="14813">MRDPKPGTAWSVGRARRRAAYAAWMTSAGWARQRDAWLAEWARRHPGRPPVCAACGEAWDPRRGDLHHRDYRRLGTEAFSDLIPLHRSCHDQLHQLLERAARPPRTRRAQASDAVLTHLRSTHRSTPGR</sequence>
<dbReference type="EMBL" id="WJHE01000201">
    <property type="protein sequence ID" value="MST32055.1"/>
    <property type="molecule type" value="Genomic_DNA"/>
</dbReference>
<protein>
    <recommendedName>
        <fullName evidence="4">HNH endonuclease</fullName>
    </recommendedName>
</protein>
<evidence type="ECO:0000313" key="3">
    <source>
        <dbReference type="Proteomes" id="UP000437736"/>
    </source>
</evidence>
<keyword evidence="3" id="KW-1185">Reference proteome</keyword>
<dbReference type="CDD" id="cd00085">
    <property type="entry name" value="HNHc"/>
    <property type="match status" value="1"/>
</dbReference>
<name>A0ABW9QQE8_9ACTN</name>
<feature type="region of interest" description="Disordered" evidence="1">
    <location>
        <begin position="99"/>
        <end position="129"/>
    </location>
</feature>